<evidence type="ECO:0000256" key="4">
    <source>
        <dbReference type="ARBA" id="ARBA00022723"/>
    </source>
</evidence>
<dbReference type="FunFam" id="3.30.930.10:FF:000004">
    <property type="entry name" value="Alanine--tRNA ligase"/>
    <property type="match status" value="1"/>
</dbReference>
<dbReference type="PANTHER" id="PTHR11777:SF9">
    <property type="entry name" value="ALANINE--TRNA LIGASE, CYTOPLASMIC"/>
    <property type="match status" value="1"/>
</dbReference>
<dbReference type="InterPro" id="IPR018162">
    <property type="entry name" value="Ala-tRNA-ligase_IIc_anticod-bd"/>
</dbReference>
<dbReference type="Gene3D" id="3.30.54.20">
    <property type="match status" value="1"/>
</dbReference>
<dbReference type="Gene3D" id="3.30.930.10">
    <property type="entry name" value="Bira Bifunctional Protein, Domain 2"/>
    <property type="match status" value="1"/>
</dbReference>
<evidence type="ECO:0000256" key="1">
    <source>
        <dbReference type="ARBA" id="ARBA00008226"/>
    </source>
</evidence>
<dbReference type="InterPro" id="IPR003156">
    <property type="entry name" value="DHHA1_dom"/>
</dbReference>
<evidence type="ECO:0000313" key="17">
    <source>
        <dbReference type="Proteomes" id="UP001057868"/>
    </source>
</evidence>
<dbReference type="Proteomes" id="UP001057868">
    <property type="component" value="Unassembled WGS sequence"/>
</dbReference>
<feature type="domain" description="Alanyl-transfer RNA synthetases family profile" evidence="15">
    <location>
        <begin position="4"/>
        <end position="711"/>
    </location>
</feature>
<evidence type="ECO:0000256" key="13">
    <source>
        <dbReference type="HAMAP-Rule" id="MF_00036"/>
    </source>
</evidence>
<evidence type="ECO:0000256" key="9">
    <source>
        <dbReference type="ARBA" id="ARBA00022917"/>
    </source>
</evidence>
<dbReference type="FunFam" id="3.30.980.10:FF:000004">
    <property type="entry name" value="Alanine--tRNA ligase, cytoplasmic"/>
    <property type="match status" value="1"/>
</dbReference>
<dbReference type="Pfam" id="PF07973">
    <property type="entry name" value="tRNA_SAD"/>
    <property type="match status" value="1"/>
</dbReference>
<dbReference type="GO" id="GO:0140096">
    <property type="term" value="F:catalytic activity, acting on a protein"/>
    <property type="evidence" value="ECO:0007669"/>
    <property type="project" value="UniProtKB-ARBA"/>
</dbReference>
<evidence type="ECO:0000256" key="3">
    <source>
        <dbReference type="ARBA" id="ARBA00022598"/>
    </source>
</evidence>
<dbReference type="GO" id="GO:0002161">
    <property type="term" value="F:aminoacyl-tRNA deacylase activity"/>
    <property type="evidence" value="ECO:0007669"/>
    <property type="project" value="TreeGrafter"/>
</dbReference>
<comment type="similarity">
    <text evidence="1 13">Belongs to the class-II aminoacyl-tRNA synthetase family.</text>
</comment>
<dbReference type="SUPFAM" id="SSF50447">
    <property type="entry name" value="Translation proteins"/>
    <property type="match status" value="1"/>
</dbReference>
<name>A0A9W5Y2E5_9CLOT</name>
<dbReference type="GO" id="GO:0005829">
    <property type="term" value="C:cytosol"/>
    <property type="evidence" value="ECO:0007669"/>
    <property type="project" value="TreeGrafter"/>
</dbReference>
<dbReference type="GO" id="GO:0004813">
    <property type="term" value="F:alanine-tRNA ligase activity"/>
    <property type="evidence" value="ECO:0007669"/>
    <property type="project" value="UniProtKB-UniRule"/>
</dbReference>
<feature type="binding site" evidence="13">
    <location>
        <position position="570"/>
    </location>
    <ligand>
        <name>Zn(2+)</name>
        <dbReference type="ChEBI" id="CHEBI:29105"/>
    </ligand>
</feature>
<dbReference type="InterPro" id="IPR018164">
    <property type="entry name" value="Ala-tRNA-synth_IIc_N"/>
</dbReference>
<reference evidence="16" key="1">
    <citation type="journal article" date="2023" name="Int. J. Syst. Evol. Microbiol.">
        <title>&lt;i&gt;Clostridium folliculivorans&lt;/i&gt; sp. nov., isolated from soil samples of an organic paddy in Japan.</title>
        <authorList>
            <person name="Tazawa J."/>
            <person name="Kobayashi H."/>
            <person name="Tanizawa Y."/>
            <person name="Uchino A."/>
            <person name="Tanaka F."/>
            <person name="Urashima Y."/>
            <person name="Miura S."/>
            <person name="Sakamoto M."/>
            <person name="Ohkuma M."/>
            <person name="Tohno M."/>
        </authorList>
    </citation>
    <scope>NUCLEOTIDE SEQUENCE</scope>
    <source>
        <strain evidence="16">D1-1</strain>
    </source>
</reference>
<dbReference type="SUPFAM" id="SSF55186">
    <property type="entry name" value="ThrRS/AlaRS common domain"/>
    <property type="match status" value="1"/>
</dbReference>
<keyword evidence="9 13" id="KW-0648">Protein biosynthesis</keyword>
<dbReference type="InterPro" id="IPR018165">
    <property type="entry name" value="Ala-tRNA-synth_IIc_core"/>
</dbReference>
<evidence type="ECO:0000256" key="5">
    <source>
        <dbReference type="ARBA" id="ARBA00022741"/>
    </source>
</evidence>
<comment type="subcellular location">
    <subcellularLocation>
        <location evidence="13">Cytoplasm</location>
    </subcellularLocation>
</comment>
<comment type="caution">
    <text evidence="16">The sequence shown here is derived from an EMBL/GenBank/DDBJ whole genome shotgun (WGS) entry which is preliminary data.</text>
</comment>
<dbReference type="Gene3D" id="6.10.250.550">
    <property type="match status" value="1"/>
</dbReference>
<evidence type="ECO:0000256" key="10">
    <source>
        <dbReference type="ARBA" id="ARBA00023146"/>
    </source>
</evidence>
<comment type="catalytic activity">
    <reaction evidence="12 13">
        <text>tRNA(Ala) + L-alanine + ATP = L-alanyl-tRNA(Ala) + AMP + diphosphate</text>
        <dbReference type="Rhea" id="RHEA:12540"/>
        <dbReference type="Rhea" id="RHEA-COMP:9657"/>
        <dbReference type="Rhea" id="RHEA-COMP:9923"/>
        <dbReference type="ChEBI" id="CHEBI:30616"/>
        <dbReference type="ChEBI" id="CHEBI:33019"/>
        <dbReference type="ChEBI" id="CHEBI:57972"/>
        <dbReference type="ChEBI" id="CHEBI:78442"/>
        <dbReference type="ChEBI" id="CHEBI:78497"/>
        <dbReference type="ChEBI" id="CHEBI:456215"/>
        <dbReference type="EC" id="6.1.1.7"/>
    </reaction>
</comment>
<dbReference type="InterPro" id="IPR009000">
    <property type="entry name" value="Transl_B-barrel_sf"/>
</dbReference>
<keyword evidence="6 13" id="KW-0862">Zinc</keyword>
<comment type="cofactor">
    <cofactor evidence="13">
        <name>Zn(2+)</name>
        <dbReference type="ChEBI" id="CHEBI:29105"/>
    </cofactor>
    <text evidence="13">Binds 1 zinc ion per subunit.</text>
</comment>
<dbReference type="SUPFAM" id="SSF101353">
    <property type="entry name" value="Putative anticodon-binding domain of alanyl-tRNA synthetase (AlaRS)"/>
    <property type="match status" value="1"/>
</dbReference>
<dbReference type="Gene3D" id="3.10.310.40">
    <property type="match status" value="1"/>
</dbReference>
<dbReference type="SUPFAM" id="SSF55681">
    <property type="entry name" value="Class II aaRS and biotin synthetases"/>
    <property type="match status" value="1"/>
</dbReference>
<feature type="coiled-coil region" evidence="14">
    <location>
        <begin position="734"/>
        <end position="761"/>
    </location>
</feature>
<sequence length="879" mass="97512">MKYMGANELRDAYLKFFESKGHLVMPSFSLVPKNDKSLLLINAGMAPLKPYFTGVEEPPRKRVATCQKCIRTGDIENVGKTSRHGTFFEMLGNFSFGDYFKNEIIPWAWEFITETLSIPKDKLYVTIYLEDDEAFDIWTSKTDVDPSRIFRLGKDDNFWEIGVGPCGPCTEIHFDRGDGKIASVEEFVKAADEDRVVEFWNLVFTQFDKDENGNYNRLANPNIDTGMGLERITTIMQGVDNIFEIDTVKNILGTVSKIANVEYKSDDSKDVSLRIITDHVKGVTMLICDGVQPSNEGRGYVLRRLLRRAARHGRLLGIKELFLTKVVDSVVENYSSGYPELLEKAQYIKKVVLLEEERFNETIDSGMDILKGYINELEVAKGEVLSGEKVFKLYDTYGFPLELTEEILEEKGMKVDLEGFNKEMKEQRERARAARGTTSYMGSDEIPVNKIEATLSTSFDGYGTIKHHGTVLLLSDTTEFKEELSEGEEGFLVVDSTPFYAEMGGQVGDTGIITGEGFKAEVLDCKKNPGGKIYHVIKVSYGTVKVNDTVSLEVDNIRRNSICKNHTATHMLHEALREVLGEHVNQSGSYVDSERLRFDFTHFSALSAEELDKVETIVNEKIMEAYSVCTDVMTIDQAKNSGAMALFDDKYSDEVRVVSIGDFSKELCGGTHVSNSGQIGLFKVVSETGVAAGIRRIEALTGFNAIKYFESKSEIIREVTSTLKCNEKDILRKLHSQTADLKEKEKEIQELKLKMVQGSEDDILASAKEIKGVKVVASTVEGLDGNSLRDLADKIRNKVGSGVVVLGSAADGKVNLVAMATRDAIEKGIHCGKIIKEVATIAGGGGGGRPDMAQAGGKNPEKLNEALAKVNELVELLVK</sequence>
<dbReference type="GO" id="GO:0000049">
    <property type="term" value="F:tRNA binding"/>
    <property type="evidence" value="ECO:0007669"/>
    <property type="project" value="UniProtKB-KW"/>
</dbReference>
<keyword evidence="17" id="KW-1185">Reference proteome</keyword>
<dbReference type="HAMAP" id="MF_00036_B">
    <property type="entry name" value="Ala_tRNA_synth_B"/>
    <property type="match status" value="1"/>
</dbReference>
<dbReference type="Pfam" id="PF01411">
    <property type="entry name" value="tRNA-synt_2c"/>
    <property type="match status" value="1"/>
</dbReference>
<keyword evidence="7 13" id="KW-0067">ATP-binding</keyword>
<dbReference type="Gene3D" id="3.30.980.10">
    <property type="entry name" value="Threonyl-trna Synthetase, Chain A, domain 2"/>
    <property type="match status" value="1"/>
</dbReference>
<evidence type="ECO:0000256" key="7">
    <source>
        <dbReference type="ARBA" id="ARBA00022840"/>
    </source>
</evidence>
<dbReference type="InterPro" id="IPR002318">
    <property type="entry name" value="Ala-tRNA-lgiase_IIc"/>
</dbReference>
<evidence type="ECO:0000256" key="12">
    <source>
        <dbReference type="ARBA" id="ARBA00048300"/>
    </source>
</evidence>
<dbReference type="GO" id="GO:0008270">
    <property type="term" value="F:zinc ion binding"/>
    <property type="evidence" value="ECO:0007669"/>
    <property type="project" value="UniProtKB-UniRule"/>
</dbReference>
<dbReference type="InterPro" id="IPR012947">
    <property type="entry name" value="tRNA_SAD"/>
</dbReference>
<dbReference type="InterPro" id="IPR023033">
    <property type="entry name" value="Ala_tRNA_ligase_euk/bac"/>
</dbReference>
<keyword evidence="2 13" id="KW-0820">tRNA-binding</keyword>
<feature type="binding site" evidence="13">
    <location>
        <position position="668"/>
    </location>
    <ligand>
        <name>Zn(2+)</name>
        <dbReference type="ChEBI" id="CHEBI:29105"/>
    </ligand>
</feature>
<dbReference type="GO" id="GO:0016740">
    <property type="term" value="F:transferase activity"/>
    <property type="evidence" value="ECO:0007669"/>
    <property type="project" value="UniProtKB-ARBA"/>
</dbReference>
<dbReference type="InterPro" id="IPR018163">
    <property type="entry name" value="Thr/Ala-tRNA-synth_IIc_edit"/>
</dbReference>
<dbReference type="GO" id="GO:0006419">
    <property type="term" value="P:alanyl-tRNA aminoacylation"/>
    <property type="evidence" value="ECO:0007669"/>
    <property type="project" value="UniProtKB-UniRule"/>
</dbReference>
<gene>
    <name evidence="16" type="primary">alaS_2</name>
    <name evidence="13" type="synonym">alaS</name>
    <name evidence="16" type="ORF">CFOLD11_21390</name>
</gene>
<evidence type="ECO:0000256" key="14">
    <source>
        <dbReference type="SAM" id="Coils"/>
    </source>
</evidence>
<organism evidence="16 17">
    <name type="scientific">Clostridium folliculivorans</name>
    <dbReference type="NCBI Taxonomy" id="2886038"/>
    <lineage>
        <taxon>Bacteria</taxon>
        <taxon>Bacillati</taxon>
        <taxon>Bacillota</taxon>
        <taxon>Clostridia</taxon>
        <taxon>Eubacteriales</taxon>
        <taxon>Clostridiaceae</taxon>
        <taxon>Clostridium</taxon>
    </lineage>
</organism>
<accession>A0A9W5Y2E5</accession>
<feature type="binding site" evidence="13">
    <location>
        <position position="566"/>
    </location>
    <ligand>
        <name>Zn(2+)</name>
        <dbReference type="ChEBI" id="CHEBI:29105"/>
    </ligand>
</feature>
<comment type="function">
    <text evidence="11 13">Catalyzes the attachment of alanine to tRNA(Ala) in a two-step reaction: alanine is first activated by ATP to form Ala-AMP and then transferred to the acceptor end of tRNA(Ala). Also edits incorrectly charged Ser-tRNA(Ala) and Gly-tRNA(Ala) via its editing domain.</text>
</comment>
<dbReference type="AlphaFoldDB" id="A0A9W5Y2E5"/>
<dbReference type="InterPro" id="IPR045864">
    <property type="entry name" value="aa-tRNA-synth_II/BPL/LPL"/>
</dbReference>
<dbReference type="GO" id="GO:0005524">
    <property type="term" value="F:ATP binding"/>
    <property type="evidence" value="ECO:0007669"/>
    <property type="project" value="UniProtKB-UniRule"/>
</dbReference>
<dbReference type="PROSITE" id="PS50860">
    <property type="entry name" value="AA_TRNA_LIGASE_II_ALA"/>
    <property type="match status" value="1"/>
</dbReference>
<dbReference type="EMBL" id="BQXY01000003">
    <property type="protein sequence ID" value="GKU25313.1"/>
    <property type="molecule type" value="Genomic_DNA"/>
</dbReference>
<dbReference type="PANTHER" id="PTHR11777">
    <property type="entry name" value="ALANYL-TRNA SYNTHETASE"/>
    <property type="match status" value="1"/>
</dbReference>
<evidence type="ECO:0000256" key="2">
    <source>
        <dbReference type="ARBA" id="ARBA00022555"/>
    </source>
</evidence>
<keyword evidence="4 13" id="KW-0479">Metal-binding</keyword>
<keyword evidence="14" id="KW-0175">Coiled coil</keyword>
<keyword evidence="5 13" id="KW-0547">Nucleotide-binding</keyword>
<evidence type="ECO:0000259" key="15">
    <source>
        <dbReference type="PROSITE" id="PS50860"/>
    </source>
</evidence>
<evidence type="ECO:0000256" key="11">
    <source>
        <dbReference type="ARBA" id="ARBA00024779"/>
    </source>
</evidence>
<evidence type="ECO:0000256" key="8">
    <source>
        <dbReference type="ARBA" id="ARBA00022884"/>
    </source>
</evidence>
<dbReference type="FunFam" id="3.10.310.40:FF:000001">
    <property type="entry name" value="Alanine--tRNA ligase"/>
    <property type="match status" value="1"/>
</dbReference>
<dbReference type="CDD" id="cd00673">
    <property type="entry name" value="AlaRS_core"/>
    <property type="match status" value="1"/>
</dbReference>
<dbReference type="Pfam" id="PF02272">
    <property type="entry name" value="DHHA1"/>
    <property type="match status" value="1"/>
</dbReference>
<dbReference type="InterPro" id="IPR050058">
    <property type="entry name" value="Ala-tRNA_ligase"/>
</dbReference>
<dbReference type="RefSeq" id="WP_261852283.1">
    <property type="nucleotide sequence ID" value="NZ_BQXY01000003.1"/>
</dbReference>
<keyword evidence="8 13" id="KW-0694">RNA-binding</keyword>
<protein>
    <recommendedName>
        <fullName evidence="13">Alanine--tRNA ligase</fullName>
        <ecNumber evidence="13">6.1.1.7</ecNumber>
    </recommendedName>
    <alternativeName>
        <fullName evidence="13">Alanyl-tRNA synthetase</fullName>
        <shortName evidence="13">AlaRS</shortName>
    </alternativeName>
</protein>
<feature type="binding site" evidence="13">
    <location>
        <position position="672"/>
    </location>
    <ligand>
        <name>Zn(2+)</name>
        <dbReference type="ChEBI" id="CHEBI:29105"/>
    </ligand>
</feature>
<comment type="domain">
    <text evidence="13">Consists of three domains; the N-terminal catalytic domain, the editing domain and the C-terminal C-Ala domain. The editing domain removes incorrectly charged amino acids, while the C-Ala domain, along with tRNA(Ala), serves as a bridge to cooperatively bring together the editing and aminoacylation centers thus stimulating deacylation of misacylated tRNAs.</text>
</comment>
<evidence type="ECO:0000313" key="16">
    <source>
        <dbReference type="EMBL" id="GKU25313.1"/>
    </source>
</evidence>
<keyword evidence="13" id="KW-0963">Cytoplasm</keyword>
<keyword evidence="10 13" id="KW-0030">Aminoacyl-tRNA synthetase</keyword>
<dbReference type="PRINTS" id="PR00980">
    <property type="entry name" value="TRNASYNTHALA"/>
</dbReference>
<evidence type="ECO:0000256" key="6">
    <source>
        <dbReference type="ARBA" id="ARBA00022833"/>
    </source>
</evidence>
<dbReference type="EC" id="6.1.1.7" evidence="13"/>
<keyword evidence="3 13" id="KW-0436">Ligase</keyword>
<dbReference type="Gene3D" id="2.40.30.130">
    <property type="match status" value="1"/>
</dbReference>
<dbReference type="SMART" id="SM00863">
    <property type="entry name" value="tRNA_SAD"/>
    <property type="match status" value="1"/>
</dbReference>
<proteinExistence type="inferred from homology"/>
<dbReference type="FunFam" id="3.30.54.20:FF:000001">
    <property type="entry name" value="Alanine--tRNA ligase"/>
    <property type="match status" value="1"/>
</dbReference>
<dbReference type="NCBIfam" id="TIGR00344">
    <property type="entry name" value="alaS"/>
    <property type="match status" value="1"/>
</dbReference>